<comment type="caution">
    <text evidence="2">The sequence shown here is derived from an EMBL/GenBank/DDBJ whole genome shotgun (WGS) entry which is preliminary data.</text>
</comment>
<sequence>MGVVVGALALSAFTAPAAQAASTGIKVSRVVVNGGKPIVVGTTDEKEPSITFRVTLPSGYTSADMWPWTARPFLYHGTTLAKGAENGLGAVMYTCDATTPRIADCEGSLYIDPRYGLRSNNDATTWKIGALTQLWKPSGGLKTEQIVTASGTAQLKRWAKVTVNASPEPVKKGKTITVTGSLKRADWAKHTYTGVGGASVKLQFRKKGSSTYSTVKTVKTGSTGALKTTVKASVDGYWRWSYGGSSTTGTATAKADFVDVR</sequence>
<accession>A0A6N9TYS3</accession>
<dbReference type="Proteomes" id="UP000471293">
    <property type="component" value="Unassembled WGS sequence"/>
</dbReference>
<evidence type="ECO:0000313" key="3">
    <source>
        <dbReference type="Proteomes" id="UP000471293"/>
    </source>
</evidence>
<evidence type="ECO:0000256" key="1">
    <source>
        <dbReference type="SAM" id="SignalP"/>
    </source>
</evidence>
<name>A0A6N9TYS3_STRHA</name>
<keyword evidence="1" id="KW-0732">Signal</keyword>
<proteinExistence type="predicted"/>
<organism evidence="2 3">
    <name type="scientific">Streptomyces halstedii</name>
    <dbReference type="NCBI Taxonomy" id="1944"/>
    <lineage>
        <taxon>Bacteria</taxon>
        <taxon>Bacillati</taxon>
        <taxon>Actinomycetota</taxon>
        <taxon>Actinomycetes</taxon>
        <taxon>Kitasatosporales</taxon>
        <taxon>Streptomycetaceae</taxon>
        <taxon>Streptomyces</taxon>
    </lineage>
</organism>
<evidence type="ECO:0008006" key="4">
    <source>
        <dbReference type="Google" id="ProtNLM"/>
    </source>
</evidence>
<feature type="chain" id="PRO_5027069850" description="Calcium-binding protein" evidence="1">
    <location>
        <begin position="21"/>
        <end position="261"/>
    </location>
</feature>
<dbReference type="AlphaFoldDB" id="A0A6N9TYS3"/>
<protein>
    <recommendedName>
        <fullName evidence="4">Calcium-binding protein</fullName>
    </recommendedName>
</protein>
<gene>
    <name evidence="2" type="ORF">G3I29_05520</name>
</gene>
<dbReference type="RefSeq" id="WP_164342699.1">
    <property type="nucleotide sequence ID" value="NZ_JAAGLQ010000119.1"/>
</dbReference>
<reference evidence="2 3" key="1">
    <citation type="submission" date="2020-01" db="EMBL/GenBank/DDBJ databases">
        <title>Insect and environment-associated Actinomycetes.</title>
        <authorList>
            <person name="Currrie C."/>
            <person name="Chevrette M."/>
            <person name="Carlson C."/>
            <person name="Stubbendieck R."/>
            <person name="Wendt-Pienkowski E."/>
        </authorList>
    </citation>
    <scope>NUCLEOTIDE SEQUENCE [LARGE SCALE GENOMIC DNA]</scope>
    <source>
        <strain evidence="2 3">SID11342</strain>
    </source>
</reference>
<feature type="signal peptide" evidence="1">
    <location>
        <begin position="1"/>
        <end position="20"/>
    </location>
</feature>
<evidence type="ECO:0000313" key="2">
    <source>
        <dbReference type="EMBL" id="NEA14993.1"/>
    </source>
</evidence>
<dbReference type="EMBL" id="JAAGLQ010000119">
    <property type="protein sequence ID" value="NEA14993.1"/>
    <property type="molecule type" value="Genomic_DNA"/>
</dbReference>